<evidence type="ECO:0000256" key="1">
    <source>
        <dbReference type="ARBA" id="ARBA00001954"/>
    </source>
</evidence>
<dbReference type="OrthoDB" id="9764016at2"/>
<dbReference type="Pfam" id="PF08007">
    <property type="entry name" value="JmjC_2"/>
    <property type="match status" value="1"/>
</dbReference>
<evidence type="ECO:0000313" key="8">
    <source>
        <dbReference type="Proteomes" id="UP000318405"/>
    </source>
</evidence>
<gene>
    <name evidence="7" type="ORF">FOZ76_24515</name>
</gene>
<dbReference type="InterPro" id="IPR039994">
    <property type="entry name" value="NO66-like"/>
</dbReference>
<reference evidence="7 8" key="1">
    <citation type="submission" date="2019-07" db="EMBL/GenBank/DDBJ databases">
        <title>Qingshengfaniella alkalisoli gen. nov., sp. nov., isolated from saline soil.</title>
        <authorList>
            <person name="Xu L."/>
            <person name="Huang X.-X."/>
            <person name="Sun J.-Q."/>
        </authorList>
    </citation>
    <scope>NUCLEOTIDE SEQUENCE [LARGE SCALE GENOMIC DNA]</scope>
    <source>
        <strain evidence="7 8">DSM 27279</strain>
    </source>
</reference>
<evidence type="ECO:0000313" key="7">
    <source>
        <dbReference type="EMBL" id="TSH88810.1"/>
    </source>
</evidence>
<comment type="cofactor">
    <cofactor evidence="1">
        <name>Fe(2+)</name>
        <dbReference type="ChEBI" id="CHEBI:29033"/>
    </cofactor>
</comment>
<dbReference type="EMBL" id="VLTJ01000042">
    <property type="protein sequence ID" value="TSH88810.1"/>
    <property type="molecule type" value="Genomic_DNA"/>
</dbReference>
<dbReference type="PROSITE" id="PS51184">
    <property type="entry name" value="JMJC"/>
    <property type="match status" value="1"/>
</dbReference>
<evidence type="ECO:0000256" key="3">
    <source>
        <dbReference type="ARBA" id="ARBA00022964"/>
    </source>
</evidence>
<feature type="domain" description="JmjC" evidence="6">
    <location>
        <begin position="100"/>
        <end position="227"/>
    </location>
</feature>
<dbReference type="Gene3D" id="2.60.120.650">
    <property type="entry name" value="Cupin"/>
    <property type="match status" value="1"/>
</dbReference>
<dbReference type="GO" id="GO:0016706">
    <property type="term" value="F:2-oxoglutarate-dependent dioxygenase activity"/>
    <property type="evidence" value="ECO:0007669"/>
    <property type="project" value="TreeGrafter"/>
</dbReference>
<dbReference type="Pfam" id="PF20514">
    <property type="entry name" value="WHD_ROXA"/>
    <property type="match status" value="1"/>
</dbReference>
<dbReference type="InterPro" id="IPR003347">
    <property type="entry name" value="JmjC_dom"/>
</dbReference>
<proteinExistence type="predicted"/>
<keyword evidence="4" id="KW-0560">Oxidoreductase</keyword>
<dbReference type="SMART" id="SM00558">
    <property type="entry name" value="JmjC"/>
    <property type="match status" value="1"/>
</dbReference>
<dbReference type="Gene3D" id="3.40.366.30">
    <property type="entry name" value="50S ribosomal protein L16 arginine hydroxylase, Chain A, Domain 2"/>
    <property type="match status" value="1"/>
</dbReference>
<keyword evidence="2" id="KW-0479">Metal-binding</keyword>
<evidence type="ECO:0000259" key="6">
    <source>
        <dbReference type="PROSITE" id="PS51184"/>
    </source>
</evidence>
<dbReference type="InterPro" id="IPR046799">
    <property type="entry name" value="ROXA-like_wH"/>
</dbReference>
<organism evidence="7 8">
    <name type="scientific">Verticiella sediminum</name>
    <dbReference type="NCBI Taxonomy" id="1247510"/>
    <lineage>
        <taxon>Bacteria</taxon>
        <taxon>Pseudomonadati</taxon>
        <taxon>Pseudomonadota</taxon>
        <taxon>Betaproteobacteria</taxon>
        <taxon>Burkholderiales</taxon>
        <taxon>Alcaligenaceae</taxon>
        <taxon>Verticiella</taxon>
    </lineage>
</organism>
<keyword evidence="8" id="KW-1185">Reference proteome</keyword>
<dbReference type="RefSeq" id="WP_143950926.1">
    <property type="nucleotide sequence ID" value="NZ_BAABMB010000005.1"/>
</dbReference>
<dbReference type="PANTHER" id="PTHR13096:SF8">
    <property type="entry name" value="RIBOSOMAL OXYGENASE 1"/>
    <property type="match status" value="1"/>
</dbReference>
<keyword evidence="3" id="KW-0223">Dioxygenase</keyword>
<dbReference type="SUPFAM" id="SSF51197">
    <property type="entry name" value="Clavaminate synthase-like"/>
    <property type="match status" value="1"/>
</dbReference>
<keyword evidence="5" id="KW-0408">Iron</keyword>
<sequence>MLSDIHTPIALLDGQSPAEFMRRHWQRRPLLIRQALPRMKPPIGFAALRRLAREDDVESRLVWQEDGRWAMEHGPFARLPKAGEPGWTLLVQGMDLHDEATAALMQRFRFVPDARLDDAMISIASDGGGVGPHVDSYDVFLLQAAGRRRWRIGRQKDLSLDPDAPLRILQHFEPTEEYVLEPGDMLYLPPQVAHEGVALGDGCMTISIGFRALNRAELARGMLETAADGLAEAPRVGDARLYRDPGQPASLAPAALPEPLVEAALDALRTVRLDRALAVRFLGRHLSEPKPGVFFAPGTELPDLIGAWPADGRLVLDRRTRMLYDGSHVFINGEDEPLRSAGALRMLADARELACAQARPAMAERERLQAWLEAGWVHYRDAAGK</sequence>
<dbReference type="Proteomes" id="UP000318405">
    <property type="component" value="Unassembled WGS sequence"/>
</dbReference>
<evidence type="ECO:0000256" key="4">
    <source>
        <dbReference type="ARBA" id="ARBA00023002"/>
    </source>
</evidence>
<name>A0A556A7G0_9BURK</name>
<comment type="caution">
    <text evidence="7">The sequence shown here is derived from an EMBL/GenBank/DDBJ whole genome shotgun (WGS) entry which is preliminary data.</text>
</comment>
<accession>A0A556A7G0</accession>
<dbReference type="AlphaFoldDB" id="A0A556A7G0"/>
<dbReference type="PANTHER" id="PTHR13096">
    <property type="entry name" value="MINA53 MYC INDUCED NUCLEAR ANTIGEN"/>
    <property type="match status" value="1"/>
</dbReference>
<protein>
    <submittedName>
        <fullName evidence="7">Cupin domain-containing protein</fullName>
    </submittedName>
</protein>
<evidence type="ECO:0000256" key="5">
    <source>
        <dbReference type="ARBA" id="ARBA00023004"/>
    </source>
</evidence>
<evidence type="ECO:0000256" key="2">
    <source>
        <dbReference type="ARBA" id="ARBA00022723"/>
    </source>
</evidence>
<dbReference type="GO" id="GO:0046872">
    <property type="term" value="F:metal ion binding"/>
    <property type="evidence" value="ECO:0007669"/>
    <property type="project" value="UniProtKB-KW"/>
</dbReference>